<dbReference type="EMBL" id="FBWK01000009">
    <property type="protein sequence ID" value="CUX12216.1"/>
    <property type="molecule type" value="Genomic_DNA"/>
</dbReference>
<name>A0A1S7NVG1_9HYPH</name>
<keyword evidence="2" id="KW-1185">Reference proteome</keyword>
<protein>
    <submittedName>
        <fullName evidence="1">Uncharacterized protein</fullName>
    </submittedName>
</protein>
<dbReference type="AlphaFoldDB" id="A0A1S7NVG1"/>
<evidence type="ECO:0000313" key="1">
    <source>
        <dbReference type="EMBL" id="CUX12216.1"/>
    </source>
</evidence>
<gene>
    <name evidence="1" type="ORF">AGR3A_Cc170150</name>
</gene>
<dbReference type="STRING" id="1183432.AGR3A_Cc170150"/>
<accession>A0A1S7NVG1</accession>
<evidence type="ECO:0000313" key="2">
    <source>
        <dbReference type="Proteomes" id="UP000191988"/>
    </source>
</evidence>
<dbReference type="Proteomes" id="UP000191988">
    <property type="component" value="Unassembled WGS sequence"/>
</dbReference>
<sequence>MTMRDIVHNIGVVQSIAPADIAATTQGTSVDLLGFDSVAFIATTGVRTASGAFTLTLEESDDNATFTAVDADHYQAPVSGNLAANITAKVGYRGFKRYVRPVLTKGSGTSIFVSVIAIKGNAANRPVA</sequence>
<proteinExistence type="predicted"/>
<organism evidence="1 2">
    <name type="scientific">Agrobacterium tomkonis CFBP 6623</name>
    <dbReference type="NCBI Taxonomy" id="1183432"/>
    <lineage>
        <taxon>Bacteria</taxon>
        <taxon>Pseudomonadati</taxon>
        <taxon>Pseudomonadota</taxon>
        <taxon>Alphaproteobacteria</taxon>
        <taxon>Hyphomicrobiales</taxon>
        <taxon>Rhizobiaceae</taxon>
        <taxon>Rhizobium/Agrobacterium group</taxon>
        <taxon>Agrobacterium</taxon>
        <taxon>Agrobacterium tumefaciens complex</taxon>
    </lineage>
</organism>
<reference evidence="2" key="1">
    <citation type="submission" date="2016-01" db="EMBL/GenBank/DDBJ databases">
        <authorList>
            <person name="Regsiter A."/>
            <person name="william w."/>
        </authorList>
    </citation>
    <scope>NUCLEOTIDE SEQUENCE [LARGE SCALE GENOMIC DNA]</scope>
    <source>
        <strain evidence="2">CFBP 6623</strain>
    </source>
</reference>